<dbReference type="PANTHER" id="PTHR43386">
    <property type="entry name" value="OLIGOPEPTIDE TRANSPORT SYSTEM PERMEASE PROTEIN APPC"/>
    <property type="match status" value="1"/>
</dbReference>
<comment type="similarity">
    <text evidence="7">Belongs to the binding-protein-dependent transport system permease family.</text>
</comment>
<keyword evidence="3" id="KW-1003">Cell membrane</keyword>
<comment type="subcellular location">
    <subcellularLocation>
        <location evidence="1 7">Cell membrane</location>
        <topology evidence="1 7">Multi-pass membrane protein</topology>
    </subcellularLocation>
</comment>
<evidence type="ECO:0000256" key="4">
    <source>
        <dbReference type="ARBA" id="ARBA00022692"/>
    </source>
</evidence>
<dbReference type="InterPro" id="IPR025966">
    <property type="entry name" value="OppC_N"/>
</dbReference>
<feature type="compositionally biased region" description="Basic and acidic residues" evidence="8">
    <location>
        <begin position="1"/>
        <end position="14"/>
    </location>
</feature>
<dbReference type="CDD" id="cd06261">
    <property type="entry name" value="TM_PBP2"/>
    <property type="match status" value="1"/>
</dbReference>
<feature type="transmembrane region" description="Helical" evidence="7">
    <location>
        <begin position="150"/>
        <end position="172"/>
    </location>
</feature>
<dbReference type="PANTHER" id="PTHR43386:SF26">
    <property type="entry name" value="ABC TRANSPORTER PERMEASE PROTEIN"/>
    <property type="match status" value="1"/>
</dbReference>
<evidence type="ECO:0000259" key="9">
    <source>
        <dbReference type="PROSITE" id="PS50928"/>
    </source>
</evidence>
<dbReference type="InterPro" id="IPR000515">
    <property type="entry name" value="MetI-like"/>
</dbReference>
<feature type="transmembrane region" description="Helical" evidence="7">
    <location>
        <begin position="286"/>
        <end position="305"/>
    </location>
</feature>
<dbReference type="EMBL" id="JAMKFE010000006">
    <property type="protein sequence ID" value="MCM5680172.1"/>
    <property type="molecule type" value="Genomic_DNA"/>
</dbReference>
<proteinExistence type="inferred from homology"/>
<dbReference type="RefSeq" id="WP_251778562.1">
    <property type="nucleotide sequence ID" value="NZ_JAMKFE010000006.1"/>
</dbReference>
<sequence>MAQAQPRDRVDAPSRHPQLAAPAPVQAAEPPWIALWRRFSARRLSVAALAVLCTLMLLALIAPLIAPQDPYDLGVVSILDAEQPPMSRSADSSLLFVLGTDGAGRDLLSAILYGLRISIVVGLFSAAAAVVIGVSLGLTAAHFGGRVDAVIMRVVDLQLSFPTILVALMLLASLGQGVDKTLLALIIVQWAYYARNVRASAMVERQKEYVEAAMGQGLPALRIMFRHVLPNCMAPLLVTATLQTAHAITMEATMSFLGIGLPQTQPSLGLLIANGFEHALSSQTWISIYPGIALVTLVASINLVGDRLRDVLNPKTEA</sequence>
<dbReference type="InterPro" id="IPR050366">
    <property type="entry name" value="BP-dependent_transpt_permease"/>
</dbReference>
<evidence type="ECO:0000313" key="10">
    <source>
        <dbReference type="EMBL" id="MCM5680172.1"/>
    </source>
</evidence>
<dbReference type="Pfam" id="PF00528">
    <property type="entry name" value="BPD_transp_1"/>
    <property type="match status" value="1"/>
</dbReference>
<evidence type="ECO:0000256" key="8">
    <source>
        <dbReference type="SAM" id="MobiDB-lite"/>
    </source>
</evidence>
<reference evidence="10" key="1">
    <citation type="submission" date="2022-05" db="EMBL/GenBank/DDBJ databases">
        <title>Schlegelella sp. nov., isolated from mangrove soil.</title>
        <authorList>
            <person name="Liu Y."/>
            <person name="Ge X."/>
            <person name="Liu W."/>
        </authorList>
    </citation>
    <scope>NUCLEOTIDE SEQUENCE</scope>
    <source>
        <strain evidence="10">S2-27</strain>
    </source>
</reference>
<feature type="domain" description="ABC transmembrane type-1" evidence="9">
    <location>
        <begin position="115"/>
        <end position="305"/>
    </location>
</feature>
<comment type="caution">
    <text evidence="10">The sequence shown here is derived from an EMBL/GenBank/DDBJ whole genome shotgun (WGS) entry which is preliminary data.</text>
</comment>
<keyword evidence="6 7" id="KW-0472">Membrane</keyword>
<dbReference type="SUPFAM" id="SSF161098">
    <property type="entry name" value="MetI-like"/>
    <property type="match status" value="1"/>
</dbReference>
<protein>
    <submittedName>
        <fullName evidence="10">ABC transporter permease</fullName>
    </submittedName>
</protein>
<dbReference type="InterPro" id="IPR035906">
    <property type="entry name" value="MetI-like_sf"/>
</dbReference>
<gene>
    <name evidence="10" type="ORF">M8A51_11570</name>
</gene>
<evidence type="ECO:0000256" key="2">
    <source>
        <dbReference type="ARBA" id="ARBA00022448"/>
    </source>
</evidence>
<dbReference type="PROSITE" id="PS50928">
    <property type="entry name" value="ABC_TM1"/>
    <property type="match status" value="1"/>
</dbReference>
<evidence type="ECO:0000256" key="5">
    <source>
        <dbReference type="ARBA" id="ARBA00022989"/>
    </source>
</evidence>
<organism evidence="10 11">
    <name type="scientific">Caldimonas mangrovi</name>
    <dbReference type="NCBI Taxonomy" id="2944811"/>
    <lineage>
        <taxon>Bacteria</taxon>
        <taxon>Pseudomonadati</taxon>
        <taxon>Pseudomonadota</taxon>
        <taxon>Betaproteobacteria</taxon>
        <taxon>Burkholderiales</taxon>
        <taxon>Sphaerotilaceae</taxon>
        <taxon>Caldimonas</taxon>
    </lineage>
</organism>
<dbReference type="Pfam" id="PF12911">
    <property type="entry name" value="OppC_N"/>
    <property type="match status" value="1"/>
</dbReference>
<evidence type="ECO:0000313" key="11">
    <source>
        <dbReference type="Proteomes" id="UP001165541"/>
    </source>
</evidence>
<feature type="region of interest" description="Disordered" evidence="8">
    <location>
        <begin position="1"/>
        <end position="23"/>
    </location>
</feature>
<keyword evidence="2 7" id="KW-0813">Transport</keyword>
<evidence type="ECO:0000256" key="6">
    <source>
        <dbReference type="ARBA" id="ARBA00023136"/>
    </source>
</evidence>
<evidence type="ECO:0000256" key="3">
    <source>
        <dbReference type="ARBA" id="ARBA00022475"/>
    </source>
</evidence>
<dbReference type="Gene3D" id="1.10.3720.10">
    <property type="entry name" value="MetI-like"/>
    <property type="match status" value="1"/>
</dbReference>
<evidence type="ECO:0000256" key="1">
    <source>
        <dbReference type="ARBA" id="ARBA00004651"/>
    </source>
</evidence>
<keyword evidence="11" id="KW-1185">Reference proteome</keyword>
<accession>A0ABT0YN80</accession>
<keyword evidence="4 7" id="KW-0812">Transmembrane</keyword>
<evidence type="ECO:0000256" key="7">
    <source>
        <dbReference type="RuleBase" id="RU363032"/>
    </source>
</evidence>
<feature type="transmembrane region" description="Helical" evidence="7">
    <location>
        <begin position="117"/>
        <end position="138"/>
    </location>
</feature>
<name>A0ABT0YN80_9BURK</name>
<dbReference type="Proteomes" id="UP001165541">
    <property type="component" value="Unassembled WGS sequence"/>
</dbReference>
<feature type="transmembrane region" description="Helical" evidence="7">
    <location>
        <begin position="44"/>
        <end position="66"/>
    </location>
</feature>
<keyword evidence="5 7" id="KW-1133">Transmembrane helix</keyword>